<feature type="non-terminal residue" evidence="2">
    <location>
        <position position="1"/>
    </location>
</feature>
<dbReference type="AlphaFoldDB" id="A0A367LTA9"/>
<protein>
    <submittedName>
        <fullName evidence="2">TonB-dependent siderophore receptor</fullName>
    </submittedName>
</protein>
<feature type="non-terminal residue" evidence="2">
    <location>
        <position position="75"/>
    </location>
</feature>
<feature type="region of interest" description="Disordered" evidence="1">
    <location>
        <begin position="53"/>
        <end position="75"/>
    </location>
</feature>
<gene>
    <name evidence="2" type="ORF">DT376_45685</name>
</gene>
<evidence type="ECO:0000256" key="1">
    <source>
        <dbReference type="SAM" id="MobiDB-lite"/>
    </source>
</evidence>
<feature type="compositionally biased region" description="Basic and acidic residues" evidence="1">
    <location>
        <begin position="60"/>
        <end position="75"/>
    </location>
</feature>
<dbReference type="Proteomes" id="UP000253594">
    <property type="component" value="Unassembled WGS sequence"/>
</dbReference>
<proteinExistence type="predicted"/>
<evidence type="ECO:0000313" key="3">
    <source>
        <dbReference type="Proteomes" id="UP000253594"/>
    </source>
</evidence>
<reference evidence="2 3" key="1">
    <citation type="submission" date="2018-07" db="EMBL/GenBank/DDBJ databases">
        <title>Mechanisms of high-level aminoglycoside resistance among Gram-negative pathogens in Brazil.</title>
        <authorList>
            <person name="Ballaben A.S."/>
            <person name="Darini A.L.C."/>
            <person name="Doi Y."/>
        </authorList>
    </citation>
    <scope>NUCLEOTIDE SEQUENCE [LARGE SCALE GENOMIC DNA]</scope>
    <source>
        <strain evidence="2 3">B2-305</strain>
    </source>
</reference>
<sequence>YRNGDTAVDHQSREFPMLSLGLDFRGERLRLSSDLLYQKESLEGVVRPLLTGPGTTHIPHAPDSKTRFGLRDSYL</sequence>
<organism evidence="2 3">
    <name type="scientific">Pseudomonas aeruginosa</name>
    <dbReference type="NCBI Taxonomy" id="287"/>
    <lineage>
        <taxon>Bacteria</taxon>
        <taxon>Pseudomonadati</taxon>
        <taxon>Pseudomonadota</taxon>
        <taxon>Gammaproteobacteria</taxon>
        <taxon>Pseudomonadales</taxon>
        <taxon>Pseudomonadaceae</taxon>
        <taxon>Pseudomonas</taxon>
    </lineage>
</organism>
<evidence type="ECO:0000313" key="2">
    <source>
        <dbReference type="EMBL" id="RCI62953.1"/>
    </source>
</evidence>
<name>A0A367LTA9_PSEAI</name>
<comment type="caution">
    <text evidence="2">The sequence shown here is derived from an EMBL/GenBank/DDBJ whole genome shotgun (WGS) entry which is preliminary data.</text>
</comment>
<dbReference type="EMBL" id="QORE01004250">
    <property type="protein sequence ID" value="RCI62953.1"/>
    <property type="molecule type" value="Genomic_DNA"/>
</dbReference>
<accession>A0A367LTA9</accession>
<keyword evidence="2" id="KW-0675">Receptor</keyword>